<dbReference type="EMBL" id="BK015840">
    <property type="protein sequence ID" value="DAE27486.1"/>
    <property type="molecule type" value="Genomic_DNA"/>
</dbReference>
<name>A0A8S5R7V0_9VIRU</name>
<evidence type="ECO:0000256" key="1">
    <source>
        <dbReference type="SAM" id="MobiDB-lite"/>
    </source>
</evidence>
<reference evidence="2" key="1">
    <citation type="journal article" date="2021" name="Proc. Natl. Acad. Sci. U.S.A.">
        <title>A Catalog of Tens of Thousands of Viruses from Human Metagenomes Reveals Hidden Associations with Chronic Diseases.</title>
        <authorList>
            <person name="Tisza M.J."/>
            <person name="Buck C.B."/>
        </authorList>
    </citation>
    <scope>NUCLEOTIDE SEQUENCE</scope>
    <source>
        <strain evidence="2">Ct1Uu26</strain>
    </source>
</reference>
<proteinExistence type="predicted"/>
<protein>
    <submittedName>
        <fullName evidence="2">Uncharacterized protein</fullName>
    </submittedName>
</protein>
<organism evidence="2">
    <name type="scientific">virus sp. ct1Uu26</name>
    <dbReference type="NCBI Taxonomy" id="2826789"/>
    <lineage>
        <taxon>Viruses</taxon>
    </lineage>
</organism>
<sequence>MANEARKENTALSAEAEQRFATTESKIQIEQNKRANSMAAVGE</sequence>
<feature type="region of interest" description="Disordered" evidence="1">
    <location>
        <begin position="1"/>
        <end position="43"/>
    </location>
</feature>
<accession>A0A8S5R7V0</accession>
<evidence type="ECO:0000313" key="2">
    <source>
        <dbReference type="EMBL" id="DAE27486.1"/>
    </source>
</evidence>
<feature type="compositionally biased region" description="Polar residues" evidence="1">
    <location>
        <begin position="20"/>
        <end position="30"/>
    </location>
</feature>